<dbReference type="EMBL" id="JARK01001472">
    <property type="protein sequence ID" value="EYB97882.1"/>
    <property type="molecule type" value="Genomic_DNA"/>
</dbReference>
<sequence length="87" mass="10111">MNVPGQVMAYPLFQSRRVFRMKMGTICWNDSSQSVNAVGSKSSKKQYILVEKLVHCGEAVCSEPSWERSWIWAQLIYTRKKLRSLVR</sequence>
<organism evidence="1 2">
    <name type="scientific">Ancylostoma ceylanicum</name>
    <dbReference type="NCBI Taxonomy" id="53326"/>
    <lineage>
        <taxon>Eukaryota</taxon>
        <taxon>Metazoa</taxon>
        <taxon>Ecdysozoa</taxon>
        <taxon>Nematoda</taxon>
        <taxon>Chromadorea</taxon>
        <taxon>Rhabditida</taxon>
        <taxon>Rhabditina</taxon>
        <taxon>Rhabditomorpha</taxon>
        <taxon>Strongyloidea</taxon>
        <taxon>Ancylostomatidae</taxon>
        <taxon>Ancylostomatinae</taxon>
        <taxon>Ancylostoma</taxon>
    </lineage>
</organism>
<name>A0A016T5C3_9BILA</name>
<proteinExistence type="predicted"/>
<reference evidence="2" key="1">
    <citation type="journal article" date="2015" name="Nat. Genet.">
        <title>The genome and transcriptome of the zoonotic hookworm Ancylostoma ceylanicum identify infection-specific gene families.</title>
        <authorList>
            <person name="Schwarz E.M."/>
            <person name="Hu Y."/>
            <person name="Antoshechkin I."/>
            <person name="Miller M.M."/>
            <person name="Sternberg P.W."/>
            <person name="Aroian R.V."/>
        </authorList>
    </citation>
    <scope>NUCLEOTIDE SEQUENCE</scope>
    <source>
        <strain evidence="2">HY135</strain>
    </source>
</reference>
<dbReference type="AlphaFoldDB" id="A0A016T5C3"/>
<gene>
    <name evidence="1" type="primary">Acey_s0136.g1978</name>
    <name evidence="1" type="ORF">Y032_0136g1978</name>
</gene>
<keyword evidence="2" id="KW-1185">Reference proteome</keyword>
<evidence type="ECO:0000313" key="2">
    <source>
        <dbReference type="Proteomes" id="UP000024635"/>
    </source>
</evidence>
<protein>
    <submittedName>
        <fullName evidence="1">Uncharacterized protein</fullName>
    </submittedName>
</protein>
<accession>A0A016T5C3</accession>
<evidence type="ECO:0000313" key="1">
    <source>
        <dbReference type="EMBL" id="EYB97882.1"/>
    </source>
</evidence>
<dbReference type="Proteomes" id="UP000024635">
    <property type="component" value="Unassembled WGS sequence"/>
</dbReference>
<comment type="caution">
    <text evidence="1">The sequence shown here is derived from an EMBL/GenBank/DDBJ whole genome shotgun (WGS) entry which is preliminary data.</text>
</comment>